<feature type="compositionally biased region" description="Pro residues" evidence="1">
    <location>
        <begin position="73"/>
        <end position="87"/>
    </location>
</feature>
<dbReference type="EMBL" id="NJES01000197">
    <property type="protein sequence ID" value="PHH75782.1"/>
    <property type="molecule type" value="Genomic_DNA"/>
</dbReference>
<feature type="compositionally biased region" description="Low complexity" evidence="1">
    <location>
        <begin position="94"/>
        <end position="114"/>
    </location>
</feature>
<accession>A0A2C5Z7U4</accession>
<feature type="compositionally biased region" description="Basic and acidic residues" evidence="1">
    <location>
        <begin position="35"/>
        <end position="48"/>
    </location>
</feature>
<evidence type="ECO:0000313" key="2">
    <source>
        <dbReference type="EMBL" id="PHH75782.1"/>
    </source>
</evidence>
<proteinExistence type="predicted"/>
<feature type="region of interest" description="Disordered" evidence="1">
    <location>
        <begin position="1"/>
        <end position="129"/>
    </location>
</feature>
<name>A0A2C5Z7U4_9HYPO</name>
<dbReference type="PANTHER" id="PTHR39474">
    <property type="entry name" value="UNNAMED PRODUCT"/>
    <property type="match status" value="1"/>
</dbReference>
<reference evidence="2 3" key="1">
    <citation type="submission" date="2017-06" db="EMBL/GenBank/DDBJ databases">
        <title>Ant-infecting Ophiocordyceps genomes reveal a high diversity of potential behavioral manipulation genes and a possible major role for enterotoxins.</title>
        <authorList>
            <person name="De Bekker C."/>
            <person name="Evans H.C."/>
            <person name="Brachmann A."/>
            <person name="Hughes D.P."/>
        </authorList>
    </citation>
    <scope>NUCLEOTIDE SEQUENCE [LARGE SCALE GENOMIC DNA]</scope>
    <source>
        <strain evidence="2 3">Map16</strain>
    </source>
</reference>
<comment type="caution">
    <text evidence="2">The sequence shown here is derived from an EMBL/GenBank/DDBJ whole genome shotgun (WGS) entry which is preliminary data.</text>
</comment>
<keyword evidence="3" id="KW-1185">Reference proteome</keyword>
<dbReference type="OrthoDB" id="4590138at2759"/>
<dbReference type="STRING" id="2004952.A0A2C5Z7U4"/>
<sequence length="184" mass="19172">MAPPNEFIVNPPRKNPGPKPKTIADRVFKLKAPVRRIERSYSSEKRNENPPVTTSSAMAPASPVRAASNSAGTPPPPPPPGPSPPPTTGEKEASAAGTSTAPASSTAPAALPAPGDDQTATPLPVGGEVKLDHLGPLVVNEDGTMSRIANWTEMTDVEKENTVRILGKRNKLRLAALGRTPADN</sequence>
<protein>
    <submittedName>
        <fullName evidence="2">Uncharacterized protein</fullName>
    </submittedName>
</protein>
<evidence type="ECO:0000256" key="1">
    <source>
        <dbReference type="SAM" id="MobiDB-lite"/>
    </source>
</evidence>
<dbReference type="PANTHER" id="PTHR39474:SF1">
    <property type="entry name" value="FUNGAL SPECIFIC TRANSCRIPTION FACTOR"/>
    <property type="match status" value="1"/>
</dbReference>
<organism evidence="2 3">
    <name type="scientific">Ophiocordyceps camponoti-rufipedis</name>
    <dbReference type="NCBI Taxonomy" id="2004952"/>
    <lineage>
        <taxon>Eukaryota</taxon>
        <taxon>Fungi</taxon>
        <taxon>Dikarya</taxon>
        <taxon>Ascomycota</taxon>
        <taxon>Pezizomycotina</taxon>
        <taxon>Sordariomycetes</taxon>
        <taxon>Hypocreomycetidae</taxon>
        <taxon>Hypocreales</taxon>
        <taxon>Ophiocordycipitaceae</taxon>
        <taxon>Ophiocordyceps</taxon>
    </lineage>
</organism>
<gene>
    <name evidence="2" type="ORF">CDD80_2065</name>
</gene>
<dbReference type="AlphaFoldDB" id="A0A2C5Z7U4"/>
<dbReference type="Proteomes" id="UP000226431">
    <property type="component" value="Unassembled WGS sequence"/>
</dbReference>
<evidence type="ECO:0000313" key="3">
    <source>
        <dbReference type="Proteomes" id="UP000226431"/>
    </source>
</evidence>